<evidence type="ECO:0000313" key="4">
    <source>
        <dbReference type="Proteomes" id="UP001265746"/>
    </source>
</evidence>
<evidence type="ECO:0000313" key="3">
    <source>
        <dbReference type="EMBL" id="KAK2606673.1"/>
    </source>
</evidence>
<dbReference type="Pfam" id="PF07110">
    <property type="entry name" value="EthD"/>
    <property type="match status" value="1"/>
</dbReference>
<comment type="caution">
    <text evidence="3">The sequence shown here is derived from an EMBL/GenBank/DDBJ whole genome shotgun (WGS) entry which is preliminary data.</text>
</comment>
<evidence type="ECO:0000259" key="2">
    <source>
        <dbReference type="Pfam" id="PF07110"/>
    </source>
</evidence>
<name>A0AAD9SG21_PHOAM</name>
<evidence type="ECO:0000256" key="1">
    <source>
        <dbReference type="ARBA" id="ARBA00005986"/>
    </source>
</evidence>
<dbReference type="InterPro" id="IPR011008">
    <property type="entry name" value="Dimeric_a/b-barrel"/>
</dbReference>
<accession>A0AAD9SG21</accession>
<sequence>MASPQMPMLKVTVLHYRDQSHDEETWLKWYNEEQIPRFMPVALRNGVDRVEIYFTPTAFKAQFQEDLDNLKGGCAEGWNMAPYDAAVIYWTSDPQKIRNMLTDPDWEGKVTKFEKGWIDQTKVDVQIGTQTTFIEDGKIINTTPKEYPA</sequence>
<gene>
    <name evidence="3" type="ORF">N8I77_005407</name>
</gene>
<keyword evidence="4" id="KW-1185">Reference proteome</keyword>
<dbReference type="InterPro" id="IPR009799">
    <property type="entry name" value="EthD_dom"/>
</dbReference>
<dbReference type="AlphaFoldDB" id="A0AAD9SG21"/>
<dbReference type="EMBL" id="JAUJFL010000003">
    <property type="protein sequence ID" value="KAK2606673.1"/>
    <property type="molecule type" value="Genomic_DNA"/>
</dbReference>
<feature type="domain" description="EthD" evidence="2">
    <location>
        <begin position="21"/>
        <end position="120"/>
    </location>
</feature>
<dbReference type="Proteomes" id="UP001265746">
    <property type="component" value="Unassembled WGS sequence"/>
</dbReference>
<protein>
    <recommendedName>
        <fullName evidence="2">EthD domain-containing protein</fullName>
    </recommendedName>
</protein>
<comment type="similarity">
    <text evidence="1">Belongs to the tpcK family.</text>
</comment>
<organism evidence="3 4">
    <name type="scientific">Phomopsis amygdali</name>
    <name type="common">Fusicoccum amygdali</name>
    <dbReference type="NCBI Taxonomy" id="1214568"/>
    <lineage>
        <taxon>Eukaryota</taxon>
        <taxon>Fungi</taxon>
        <taxon>Dikarya</taxon>
        <taxon>Ascomycota</taxon>
        <taxon>Pezizomycotina</taxon>
        <taxon>Sordariomycetes</taxon>
        <taxon>Sordariomycetidae</taxon>
        <taxon>Diaporthales</taxon>
        <taxon>Diaporthaceae</taxon>
        <taxon>Diaporthe</taxon>
    </lineage>
</organism>
<dbReference type="SUPFAM" id="SSF54909">
    <property type="entry name" value="Dimeric alpha+beta barrel"/>
    <property type="match status" value="1"/>
</dbReference>
<reference evidence="3" key="1">
    <citation type="submission" date="2023-06" db="EMBL/GenBank/DDBJ databases">
        <authorList>
            <person name="Noh H."/>
        </authorList>
    </citation>
    <scope>NUCLEOTIDE SEQUENCE</scope>
    <source>
        <strain evidence="3">DUCC20226</strain>
    </source>
</reference>
<proteinExistence type="inferred from homology"/>